<reference evidence="2 3" key="1">
    <citation type="journal article" date="2021" name="Commun. Biol.">
        <title>The genome of Shorea leprosula (Dipterocarpaceae) highlights the ecological relevance of drought in aseasonal tropical rainforests.</title>
        <authorList>
            <person name="Ng K.K.S."/>
            <person name="Kobayashi M.J."/>
            <person name="Fawcett J.A."/>
            <person name="Hatakeyama M."/>
            <person name="Paape T."/>
            <person name="Ng C.H."/>
            <person name="Ang C.C."/>
            <person name="Tnah L.H."/>
            <person name="Lee C.T."/>
            <person name="Nishiyama T."/>
            <person name="Sese J."/>
            <person name="O'Brien M.J."/>
            <person name="Copetti D."/>
            <person name="Mohd Noor M.I."/>
            <person name="Ong R.C."/>
            <person name="Putra M."/>
            <person name="Sireger I.Z."/>
            <person name="Indrioko S."/>
            <person name="Kosugi Y."/>
            <person name="Izuno A."/>
            <person name="Isagi Y."/>
            <person name="Lee S.L."/>
            <person name="Shimizu K.K."/>
        </authorList>
    </citation>
    <scope>NUCLEOTIDE SEQUENCE [LARGE SCALE GENOMIC DNA]</scope>
    <source>
        <strain evidence="2">214</strain>
    </source>
</reference>
<feature type="region of interest" description="Disordered" evidence="1">
    <location>
        <begin position="1"/>
        <end position="24"/>
    </location>
</feature>
<name>A0AAV5L856_9ROSI</name>
<dbReference type="Pfam" id="PF03140">
    <property type="entry name" value="DUF247"/>
    <property type="match status" value="1"/>
</dbReference>
<protein>
    <submittedName>
        <fullName evidence="2">Uncharacterized protein</fullName>
    </submittedName>
</protein>
<sequence length="183" mass="20851">MEEGNREHAAKTPSINSSGDRKCEGDWSHFTLVEGSTVEILEEDNQECAAETSAIMQNDDGEHEVDLSSFTSSPSPVMQKDNGNDSLSSKGLIFRIPGLFKMHNEQAYRPYKFSIGPWYFRETELLDMGQKLKESFFERFINRFSDPAATKSQLEVAIKNVRGKIRKSYERGDVHHVYFDTSI</sequence>
<dbReference type="InterPro" id="IPR004158">
    <property type="entry name" value="DUF247_pln"/>
</dbReference>
<dbReference type="AlphaFoldDB" id="A0AAV5L856"/>
<organism evidence="2 3">
    <name type="scientific">Rubroshorea leprosula</name>
    <dbReference type="NCBI Taxonomy" id="152421"/>
    <lineage>
        <taxon>Eukaryota</taxon>
        <taxon>Viridiplantae</taxon>
        <taxon>Streptophyta</taxon>
        <taxon>Embryophyta</taxon>
        <taxon>Tracheophyta</taxon>
        <taxon>Spermatophyta</taxon>
        <taxon>Magnoliopsida</taxon>
        <taxon>eudicotyledons</taxon>
        <taxon>Gunneridae</taxon>
        <taxon>Pentapetalae</taxon>
        <taxon>rosids</taxon>
        <taxon>malvids</taxon>
        <taxon>Malvales</taxon>
        <taxon>Dipterocarpaceae</taxon>
        <taxon>Rubroshorea</taxon>
    </lineage>
</organism>
<accession>A0AAV5L856</accession>
<feature type="region of interest" description="Disordered" evidence="1">
    <location>
        <begin position="64"/>
        <end position="84"/>
    </location>
</feature>
<evidence type="ECO:0000313" key="2">
    <source>
        <dbReference type="EMBL" id="GKV33299.1"/>
    </source>
</evidence>
<evidence type="ECO:0000313" key="3">
    <source>
        <dbReference type="Proteomes" id="UP001054252"/>
    </source>
</evidence>
<feature type="compositionally biased region" description="Basic and acidic residues" evidence="1">
    <location>
        <begin position="1"/>
        <end position="10"/>
    </location>
</feature>
<evidence type="ECO:0000256" key="1">
    <source>
        <dbReference type="SAM" id="MobiDB-lite"/>
    </source>
</evidence>
<dbReference type="Proteomes" id="UP001054252">
    <property type="component" value="Unassembled WGS sequence"/>
</dbReference>
<proteinExistence type="predicted"/>
<comment type="caution">
    <text evidence="2">The sequence shown here is derived from an EMBL/GenBank/DDBJ whole genome shotgun (WGS) entry which is preliminary data.</text>
</comment>
<gene>
    <name evidence="2" type="ORF">SLEP1_g41823</name>
</gene>
<keyword evidence="3" id="KW-1185">Reference proteome</keyword>
<dbReference type="EMBL" id="BPVZ01000100">
    <property type="protein sequence ID" value="GKV33299.1"/>
    <property type="molecule type" value="Genomic_DNA"/>
</dbReference>